<evidence type="ECO:0000313" key="2">
    <source>
        <dbReference type="EMBL" id="KAK8062629.1"/>
    </source>
</evidence>
<protein>
    <recommendedName>
        <fullName evidence="4">F-box domain-containing protein</fullName>
    </recommendedName>
</protein>
<evidence type="ECO:0000313" key="3">
    <source>
        <dbReference type="Proteomes" id="UP001433268"/>
    </source>
</evidence>
<sequence length="299" mass="34934">MNFLDLPVEIRLQIYAHLLITQVPIRSFRTKALSSAILRTSKQILLEASPVLYCSNKFQLIHEVDKFHDGDRTWDYARAHHYLSRIGGQSHLIRYVAIRFSTFNTGGCDTYHHYFGLNETDIKELTTIRTMCPYIHTLEFLLEDSQPTSDCLPTCSWSPSTHDHFQALALHLKDMPSLEKVIVNLRGYVDENGNPIHYPLPNIPTEAGESSGSSRSQRTRHDDISNMVKSLGFGWFVRMTEMKKPTLRSSDGRRIFYCSKALQVYERWAREEEYERKIEREMAQCSHYARRGFHAWRWN</sequence>
<dbReference type="EMBL" id="JAQQWN010000010">
    <property type="protein sequence ID" value="KAK8062629.1"/>
    <property type="molecule type" value="Genomic_DNA"/>
</dbReference>
<evidence type="ECO:0000256" key="1">
    <source>
        <dbReference type="SAM" id="MobiDB-lite"/>
    </source>
</evidence>
<dbReference type="PANTHER" id="PTHR42085">
    <property type="entry name" value="F-BOX DOMAIN-CONTAINING PROTEIN"/>
    <property type="match status" value="1"/>
</dbReference>
<organism evidence="2 3">
    <name type="scientific">Apiospora hydei</name>
    <dbReference type="NCBI Taxonomy" id="1337664"/>
    <lineage>
        <taxon>Eukaryota</taxon>
        <taxon>Fungi</taxon>
        <taxon>Dikarya</taxon>
        <taxon>Ascomycota</taxon>
        <taxon>Pezizomycotina</taxon>
        <taxon>Sordariomycetes</taxon>
        <taxon>Xylariomycetidae</taxon>
        <taxon>Amphisphaeriales</taxon>
        <taxon>Apiosporaceae</taxon>
        <taxon>Apiospora</taxon>
    </lineage>
</organism>
<gene>
    <name evidence="2" type="ORF">PG997_014726</name>
</gene>
<accession>A0ABR1UXV2</accession>
<feature type="region of interest" description="Disordered" evidence="1">
    <location>
        <begin position="200"/>
        <end position="220"/>
    </location>
</feature>
<proteinExistence type="predicted"/>
<comment type="caution">
    <text evidence="2">The sequence shown here is derived from an EMBL/GenBank/DDBJ whole genome shotgun (WGS) entry which is preliminary data.</text>
</comment>
<keyword evidence="3" id="KW-1185">Reference proteome</keyword>
<dbReference type="Proteomes" id="UP001433268">
    <property type="component" value="Unassembled WGS sequence"/>
</dbReference>
<reference evidence="2 3" key="1">
    <citation type="submission" date="2023-01" db="EMBL/GenBank/DDBJ databases">
        <title>Analysis of 21 Apiospora genomes using comparative genomics revels a genus with tremendous synthesis potential of carbohydrate active enzymes and secondary metabolites.</title>
        <authorList>
            <person name="Sorensen T."/>
        </authorList>
    </citation>
    <scope>NUCLEOTIDE SEQUENCE [LARGE SCALE GENOMIC DNA]</scope>
    <source>
        <strain evidence="2 3">CBS 114990</strain>
    </source>
</reference>
<evidence type="ECO:0008006" key="4">
    <source>
        <dbReference type="Google" id="ProtNLM"/>
    </source>
</evidence>
<name>A0ABR1UXV2_9PEZI</name>
<dbReference type="RefSeq" id="XP_066661228.1">
    <property type="nucleotide sequence ID" value="XM_066819040.1"/>
</dbReference>
<dbReference type="GeneID" id="92052100"/>
<dbReference type="InterPro" id="IPR038883">
    <property type="entry name" value="AN11006-like"/>
</dbReference>
<dbReference type="PANTHER" id="PTHR42085:SF2">
    <property type="entry name" value="F-BOX DOMAIN-CONTAINING PROTEIN"/>
    <property type="match status" value="1"/>
</dbReference>